<dbReference type="InterPro" id="IPR029149">
    <property type="entry name" value="Creatin/AminoP/Spt16_N"/>
</dbReference>
<keyword evidence="2" id="KW-0479">Metal-binding</keyword>
<dbReference type="Proteomes" id="UP000001929">
    <property type="component" value="Chromosome"/>
</dbReference>
<evidence type="ECO:0000313" key="8">
    <source>
        <dbReference type="Proteomes" id="UP000001929"/>
    </source>
</evidence>
<dbReference type="MEROPS" id="M24.009"/>
<dbReference type="InterPro" id="IPR033740">
    <property type="entry name" value="Pept_M24B"/>
</dbReference>
<dbReference type="InterPro" id="IPR032416">
    <property type="entry name" value="Peptidase_M24_C"/>
</dbReference>
<dbReference type="STRING" id="269796.Rru_A2865"/>
<keyword evidence="8" id="KW-1185">Reference proteome</keyword>
<dbReference type="SUPFAM" id="SSF55920">
    <property type="entry name" value="Creatinase/aminopeptidase"/>
    <property type="match status" value="1"/>
</dbReference>
<dbReference type="Gene3D" id="3.90.230.10">
    <property type="entry name" value="Creatinase/methionine aminopeptidase superfamily"/>
    <property type="match status" value="1"/>
</dbReference>
<dbReference type="SUPFAM" id="SSF53092">
    <property type="entry name" value="Creatinase/prolidase N-terminal domain"/>
    <property type="match status" value="1"/>
</dbReference>
<dbReference type="GO" id="GO:0005737">
    <property type="term" value="C:cytoplasm"/>
    <property type="evidence" value="ECO:0007669"/>
    <property type="project" value="UniProtKB-ARBA"/>
</dbReference>
<dbReference type="PANTHER" id="PTHR43763:SF6">
    <property type="entry name" value="XAA-PRO AMINOPEPTIDASE 1"/>
    <property type="match status" value="1"/>
</dbReference>
<dbReference type="Pfam" id="PF00557">
    <property type="entry name" value="Peptidase_M24"/>
    <property type="match status" value="1"/>
</dbReference>
<feature type="domain" description="Peptidase M24 C-terminal" evidence="6">
    <location>
        <begin position="614"/>
        <end position="677"/>
    </location>
</feature>
<proteinExistence type="inferred from homology"/>
<keyword evidence="7" id="KW-0645">Protease</keyword>
<dbReference type="PhylomeDB" id="Q2RQD3"/>
<evidence type="ECO:0000313" key="7">
    <source>
        <dbReference type="EMBL" id="ABC23662.1"/>
    </source>
</evidence>
<dbReference type="CDD" id="cd01085">
    <property type="entry name" value="APP"/>
    <property type="match status" value="1"/>
</dbReference>
<accession>Q2RQD3</accession>
<dbReference type="RefSeq" id="WP_011390492.1">
    <property type="nucleotide sequence ID" value="NC_007643.1"/>
</dbReference>
<dbReference type="GO" id="GO:0070006">
    <property type="term" value="F:metalloaminopeptidase activity"/>
    <property type="evidence" value="ECO:0007669"/>
    <property type="project" value="InterPro"/>
</dbReference>
<sequence>MNDSFDGLDIDSITRDLEGIGGALSPGDLATLVAGAAAAPAAGGEGWLDLIGAPVNAPLRGALVDLRARAAKAFAHSRVPLPERLVAVRRRMAEENLDGLIVPHADEYQNEFIPLRAERLAWLTGFSGSAGTAVVLAERAAIFVDGRYTLQVRGEVDAGAFSFHHLIDEPPARWLETALPTGARLGYDPWLHSPAERDRLREACKRAGAHLVALETNLLDAAWSDQPPTPLSPVVPHPEGYSGRGGAEKREDIAEALTKDGQDAVVLSAPDSIAWLFNIRGGDVAFTPLPLSYALLHGDGSAEIFVDPLKVSAGLAAHLGNRVRLSPPSALAPALSALGRRHAKVRVDWTATPSWIVDRLEEAGAAIVRAADPCVLPKAIKNAVELEGSRAAHRRDGLAMVRFLHWLSQEAPKGTLSELAVAEKLGRLRAVDPLLRGLSFGTISAAGPNAAFCHYHASPESDRRLVPGSLYLVDSGGQYLDGTTDITRTVAIGTPTPAMRRCFTLVLKGHLALGRARFPQGTTGHQLDALARQPLWAEGMDYDHGTGHGVGSFLGVHEGPARISKAANAVPLVPGMILSNEPGYYREGEFGIRIETLVAVRPVDPAPEAADRVFLEFETLTVVPLDRTLIDAALLDIYERAWVDAYHARVRETHAPLLDTPDDRPVLDWLIAATAPL</sequence>
<keyword evidence="7" id="KW-0031">Aminopeptidase</keyword>
<dbReference type="KEGG" id="rru:Rru_A2865"/>
<feature type="domain" description="Peptidase M24" evidence="4">
    <location>
        <begin position="389"/>
        <end position="601"/>
    </location>
</feature>
<organism evidence="7 8">
    <name type="scientific">Rhodospirillum rubrum (strain ATCC 11170 / ATH 1.1.1 / DSM 467 / LMG 4362 / NCIMB 8255 / S1)</name>
    <dbReference type="NCBI Taxonomy" id="269796"/>
    <lineage>
        <taxon>Bacteria</taxon>
        <taxon>Pseudomonadati</taxon>
        <taxon>Pseudomonadota</taxon>
        <taxon>Alphaproteobacteria</taxon>
        <taxon>Rhodospirillales</taxon>
        <taxon>Rhodospirillaceae</taxon>
        <taxon>Rhodospirillum</taxon>
    </lineage>
</organism>
<dbReference type="InterPro" id="IPR000587">
    <property type="entry name" value="Creatinase_N"/>
</dbReference>
<dbReference type="eggNOG" id="COG0006">
    <property type="taxonomic scope" value="Bacteria"/>
</dbReference>
<dbReference type="Pfam" id="PF01321">
    <property type="entry name" value="Creatinase_N"/>
    <property type="match status" value="1"/>
</dbReference>
<dbReference type="Gene3D" id="3.40.350.10">
    <property type="entry name" value="Creatinase/prolidase N-terminal domain"/>
    <property type="match status" value="2"/>
</dbReference>
<evidence type="ECO:0000256" key="2">
    <source>
        <dbReference type="ARBA" id="ARBA00022723"/>
    </source>
</evidence>
<dbReference type="EMBL" id="CP000230">
    <property type="protein sequence ID" value="ABC23662.1"/>
    <property type="molecule type" value="Genomic_DNA"/>
</dbReference>
<dbReference type="Pfam" id="PF16189">
    <property type="entry name" value="Creatinase_N_2"/>
    <property type="match status" value="1"/>
</dbReference>
<dbReference type="HOGENOM" id="CLU_011781_2_1_5"/>
<dbReference type="Pfam" id="PF16188">
    <property type="entry name" value="Peptidase_M24_C"/>
    <property type="match status" value="1"/>
</dbReference>
<gene>
    <name evidence="7" type="ordered locus">Rru_A2865</name>
</gene>
<evidence type="ECO:0000256" key="1">
    <source>
        <dbReference type="ARBA" id="ARBA00008766"/>
    </source>
</evidence>
<name>Q2RQD3_RHORT</name>
<dbReference type="InterPro" id="IPR000994">
    <property type="entry name" value="Pept_M24"/>
</dbReference>
<feature type="domain" description="Creatinase N-terminal" evidence="5">
    <location>
        <begin position="84"/>
        <end position="213"/>
    </location>
</feature>
<dbReference type="GO" id="GO:0046872">
    <property type="term" value="F:metal ion binding"/>
    <property type="evidence" value="ECO:0007669"/>
    <property type="project" value="UniProtKB-KW"/>
</dbReference>
<dbReference type="AlphaFoldDB" id="Q2RQD3"/>
<dbReference type="InterPro" id="IPR050422">
    <property type="entry name" value="X-Pro_aminopeptidase_P"/>
</dbReference>
<dbReference type="PATRIC" id="fig|269796.9.peg.2972"/>
<evidence type="ECO:0000259" key="5">
    <source>
        <dbReference type="Pfam" id="PF01321"/>
    </source>
</evidence>
<reference evidence="7 8" key="1">
    <citation type="journal article" date="2011" name="Stand. Genomic Sci.">
        <title>Complete genome sequence of Rhodospirillum rubrum type strain (S1).</title>
        <authorList>
            <person name="Munk A.C."/>
            <person name="Copeland A."/>
            <person name="Lucas S."/>
            <person name="Lapidus A."/>
            <person name="Del Rio T.G."/>
            <person name="Barry K."/>
            <person name="Detter J.C."/>
            <person name="Hammon N."/>
            <person name="Israni S."/>
            <person name="Pitluck S."/>
            <person name="Brettin T."/>
            <person name="Bruce D."/>
            <person name="Han C."/>
            <person name="Tapia R."/>
            <person name="Gilna P."/>
            <person name="Schmutz J."/>
            <person name="Larimer F."/>
            <person name="Land M."/>
            <person name="Kyrpides N.C."/>
            <person name="Mavromatis K."/>
            <person name="Richardson P."/>
            <person name="Rohde M."/>
            <person name="Goker M."/>
            <person name="Klenk H.P."/>
            <person name="Zhang Y."/>
            <person name="Roberts G.P."/>
            <person name="Reslewic S."/>
            <person name="Schwartz D.C."/>
        </authorList>
    </citation>
    <scope>NUCLEOTIDE SEQUENCE [LARGE SCALE GENOMIC DNA]</scope>
    <source>
        <strain evidence="8">ATCC 11170 / ATH 1.1.1 / DSM 467 / LMG 4362 / NCIMB 8255 / S1</strain>
    </source>
</reference>
<dbReference type="EnsemblBacteria" id="ABC23662">
    <property type="protein sequence ID" value="ABC23662"/>
    <property type="gene ID" value="Rru_A2865"/>
</dbReference>
<keyword evidence="3 7" id="KW-0378">Hydrolase</keyword>
<dbReference type="EC" id="3.4.11.9" evidence="7"/>
<dbReference type="FunFam" id="3.90.230.10:FF:000009">
    <property type="entry name" value="xaa-Pro aminopeptidase 2"/>
    <property type="match status" value="1"/>
</dbReference>
<dbReference type="InterPro" id="IPR036005">
    <property type="entry name" value="Creatinase/aminopeptidase-like"/>
</dbReference>
<evidence type="ECO:0000256" key="3">
    <source>
        <dbReference type="ARBA" id="ARBA00022801"/>
    </source>
</evidence>
<evidence type="ECO:0000259" key="4">
    <source>
        <dbReference type="Pfam" id="PF00557"/>
    </source>
</evidence>
<comment type="similarity">
    <text evidence="1">Belongs to the peptidase M24B family.</text>
</comment>
<evidence type="ECO:0000259" key="6">
    <source>
        <dbReference type="Pfam" id="PF16188"/>
    </source>
</evidence>
<dbReference type="PANTHER" id="PTHR43763">
    <property type="entry name" value="XAA-PRO AMINOPEPTIDASE 1"/>
    <property type="match status" value="1"/>
</dbReference>
<protein>
    <submittedName>
        <fullName evidence="7">Peptidase M24</fullName>
        <ecNumber evidence="7">3.4.11.9</ecNumber>
    </submittedName>
</protein>